<evidence type="ECO:0000259" key="3">
    <source>
        <dbReference type="Pfam" id="PF08541"/>
    </source>
</evidence>
<proteinExistence type="predicted"/>
<dbReference type="PANTHER" id="PTHR34069">
    <property type="entry name" value="3-OXOACYL-[ACYL-CARRIER-PROTEIN] SYNTHASE 3"/>
    <property type="match status" value="1"/>
</dbReference>
<dbReference type="InterPro" id="IPR016039">
    <property type="entry name" value="Thiolase-like"/>
</dbReference>
<evidence type="ECO:0000256" key="1">
    <source>
        <dbReference type="ARBA" id="ARBA00022679"/>
    </source>
</evidence>
<evidence type="ECO:0000313" key="4">
    <source>
        <dbReference type="EMBL" id="QJW35098.1"/>
    </source>
</evidence>
<dbReference type="RefSeq" id="WP_154797307.1">
    <property type="nucleotide sequence ID" value="NZ_CP052757.1"/>
</dbReference>
<keyword evidence="1" id="KW-0808">Transferase</keyword>
<dbReference type="PANTHER" id="PTHR34069:SF2">
    <property type="entry name" value="BETA-KETOACYL-[ACYL-CARRIER-PROTEIN] SYNTHASE III"/>
    <property type="match status" value="1"/>
</dbReference>
<evidence type="ECO:0000256" key="2">
    <source>
        <dbReference type="ARBA" id="ARBA00023315"/>
    </source>
</evidence>
<dbReference type="Gene3D" id="3.40.47.10">
    <property type="match status" value="2"/>
</dbReference>
<sequence>MTTLVDVGAHVPATRVPIRDLADELGLDHLELGVFERFFGLREVCTAPGESLTDLLVAAARAVPGLAGNEHRVRYVLGARTIATVAPVGVNPLHDAADRLGLDHAVVWTLTQHACASALLAVDVAGRLLAADGDPDALALVLTGEKAFSPGSRLIEGTTIMGEGTAAVLVAASVLAAAPTGTSAAGPARAAGSPVLSYATRTLGEYHQVPLPEDLAGPFGVAYTEVLAEVVVEAVERAGLTLDDLALVLPHNVNRVSWRRLCSRLGLPIARVRLDDVPVTGHCFGADSFIGYAAARAEGRLRPGDPFLMVAVGLGATFSAMVLRYAPHETEEPA</sequence>
<dbReference type="InterPro" id="IPR013747">
    <property type="entry name" value="ACP_syn_III_C"/>
</dbReference>
<dbReference type="EMBL" id="CP052757">
    <property type="protein sequence ID" value="QJW35098.1"/>
    <property type="molecule type" value="Genomic_DNA"/>
</dbReference>
<dbReference type="GO" id="GO:0044550">
    <property type="term" value="P:secondary metabolite biosynthetic process"/>
    <property type="evidence" value="ECO:0007669"/>
    <property type="project" value="TreeGrafter"/>
</dbReference>
<dbReference type="Proteomes" id="UP000451354">
    <property type="component" value="Chromosome"/>
</dbReference>
<evidence type="ECO:0000313" key="5">
    <source>
        <dbReference type="Proteomes" id="UP000451354"/>
    </source>
</evidence>
<accession>A0A6M5UDG5</accession>
<gene>
    <name evidence="4" type="ORF">FIC82_001605</name>
</gene>
<keyword evidence="5" id="KW-1185">Reference proteome</keyword>
<organism evidence="4 5">
    <name type="scientific">Cellulosimicrobium protaetiae</name>
    <dbReference type="NCBI Taxonomy" id="2587808"/>
    <lineage>
        <taxon>Bacteria</taxon>
        <taxon>Bacillati</taxon>
        <taxon>Actinomycetota</taxon>
        <taxon>Actinomycetes</taxon>
        <taxon>Micrococcales</taxon>
        <taxon>Promicromonosporaceae</taxon>
        <taxon>Cellulosimicrobium</taxon>
    </lineage>
</organism>
<dbReference type="GO" id="GO:0016746">
    <property type="term" value="F:acyltransferase activity"/>
    <property type="evidence" value="ECO:0007669"/>
    <property type="project" value="UniProtKB-KW"/>
</dbReference>
<protein>
    <submittedName>
        <fullName evidence="4">3-oxoacyl-ACP synthase</fullName>
    </submittedName>
</protein>
<keyword evidence="2" id="KW-0012">Acyltransferase</keyword>
<dbReference type="KEGG" id="cprt:FIC82_001605"/>
<dbReference type="Pfam" id="PF08541">
    <property type="entry name" value="ACP_syn_III_C"/>
    <property type="match status" value="1"/>
</dbReference>
<dbReference type="OrthoDB" id="2636646at2"/>
<feature type="domain" description="Beta-ketoacyl-[acyl-carrier-protein] synthase III C-terminal" evidence="3">
    <location>
        <begin position="236"/>
        <end position="325"/>
    </location>
</feature>
<dbReference type="AlphaFoldDB" id="A0A6M5UDG5"/>
<reference evidence="5" key="1">
    <citation type="journal article" date="2022" name="Int. J. Syst. Evol. Microbiol.">
        <title>Cellulosimicrobium protaetiae sp. nov., isolated from the gut of the larva of Protaetia brevitarsis seulensis.</title>
        <authorList>
            <person name="Le Han H."/>
            <person name="Nguyen T.T.H."/>
            <person name="Li Z."/>
            <person name="Shin N.R."/>
            <person name="Kim S.G."/>
        </authorList>
    </citation>
    <scope>NUCLEOTIDE SEQUENCE [LARGE SCALE GENOMIC DNA]</scope>
    <source>
        <strain evidence="5">BI34</strain>
    </source>
</reference>
<name>A0A6M5UDG5_9MICO</name>
<dbReference type="SUPFAM" id="SSF53901">
    <property type="entry name" value="Thiolase-like"/>
    <property type="match status" value="1"/>
</dbReference>